<evidence type="ECO:0000313" key="2">
    <source>
        <dbReference type="EMBL" id="KAH0457999.1"/>
    </source>
</evidence>
<dbReference type="AlphaFoldDB" id="A0AAV7GRC0"/>
<dbReference type="PANTHER" id="PTHR37241">
    <property type="entry name" value="NEUROFILAMENT HEAVY PROTEIN"/>
    <property type="match status" value="1"/>
</dbReference>
<accession>A0AAV7GRC0</accession>
<protein>
    <recommendedName>
        <fullName evidence="4">TPX2 central domain-containing protein</fullName>
    </recommendedName>
</protein>
<evidence type="ECO:0000256" key="1">
    <source>
        <dbReference type="SAM" id="MobiDB-lite"/>
    </source>
</evidence>
<sequence length="562" mass="63398">MEDPDMAVAEEEEEFYERIDAPKFVDFTIPDRSRPDKKSWFCARIGCDQNHEEVDPDELKKSFMLRVMAARSPNVRFQRALNKQGPRANTKCPQSAPAKSIKIGISRMRNMNSIPEKISVAKLKQHPIASLRETPIQKKPKVHTLTSEKEQTSTGNNKSQAKYLKTSDNVVVSKDRNLVRALFSHTPKKAAGSSKSPISEICSETKKKINIGYERKGKTQCSCAVNSNKCKGSSISSRKSRAVGSKNKDHSILKEAEHNEMRDVQIGVRSNGSDHVEEKNTNLVKPTGREYHAIMDSKIDQSDSEVTVRPSKGEAQYIDLNVSSGVCSEITTACNDTNDDDKENNLSTFENKNMHPNAATSEAKSFQFENSNPRLDWNQEAKVQNKTFQVVKLKKTTNPKPFRLRTDERGILKEANLERRLQVESKKEPASLLKHLDGVQIQETNSQSKLIRFPETKLAKNIHTRKLNGKKEKIIQGSHSKSFKTSPKQLLRITSATKAKGESISRMLKGKEEGSIKLPERTTKRSAGYMQGRKPTTVPKEPKFHRIHVPKSCIRRYDMAVS</sequence>
<dbReference type="EMBL" id="JAGFBR010000012">
    <property type="protein sequence ID" value="KAH0457999.1"/>
    <property type="molecule type" value="Genomic_DNA"/>
</dbReference>
<feature type="region of interest" description="Disordered" evidence="1">
    <location>
        <begin position="138"/>
        <end position="162"/>
    </location>
</feature>
<proteinExistence type="predicted"/>
<evidence type="ECO:0000313" key="3">
    <source>
        <dbReference type="Proteomes" id="UP000775213"/>
    </source>
</evidence>
<reference evidence="2 3" key="1">
    <citation type="journal article" date="2021" name="Hortic Res">
        <title>Chromosome-scale assembly of the Dendrobium chrysotoxum genome enhances the understanding of orchid evolution.</title>
        <authorList>
            <person name="Zhang Y."/>
            <person name="Zhang G.Q."/>
            <person name="Zhang D."/>
            <person name="Liu X.D."/>
            <person name="Xu X.Y."/>
            <person name="Sun W.H."/>
            <person name="Yu X."/>
            <person name="Zhu X."/>
            <person name="Wang Z.W."/>
            <person name="Zhao X."/>
            <person name="Zhong W.Y."/>
            <person name="Chen H."/>
            <person name="Yin W.L."/>
            <person name="Huang T."/>
            <person name="Niu S.C."/>
            <person name="Liu Z.J."/>
        </authorList>
    </citation>
    <scope>NUCLEOTIDE SEQUENCE [LARGE SCALE GENOMIC DNA]</scope>
    <source>
        <strain evidence="2">Lindl</strain>
    </source>
</reference>
<dbReference type="Proteomes" id="UP000775213">
    <property type="component" value="Unassembled WGS sequence"/>
</dbReference>
<organism evidence="2 3">
    <name type="scientific">Dendrobium chrysotoxum</name>
    <name type="common">Orchid</name>
    <dbReference type="NCBI Taxonomy" id="161865"/>
    <lineage>
        <taxon>Eukaryota</taxon>
        <taxon>Viridiplantae</taxon>
        <taxon>Streptophyta</taxon>
        <taxon>Embryophyta</taxon>
        <taxon>Tracheophyta</taxon>
        <taxon>Spermatophyta</taxon>
        <taxon>Magnoliopsida</taxon>
        <taxon>Liliopsida</taxon>
        <taxon>Asparagales</taxon>
        <taxon>Orchidaceae</taxon>
        <taxon>Epidendroideae</taxon>
        <taxon>Malaxideae</taxon>
        <taxon>Dendrobiinae</taxon>
        <taxon>Dendrobium</taxon>
    </lineage>
</organism>
<comment type="caution">
    <text evidence="2">The sequence shown here is derived from an EMBL/GenBank/DDBJ whole genome shotgun (WGS) entry which is preliminary data.</text>
</comment>
<name>A0AAV7GRC0_DENCH</name>
<evidence type="ECO:0008006" key="4">
    <source>
        <dbReference type="Google" id="ProtNLM"/>
    </source>
</evidence>
<dbReference type="PANTHER" id="PTHR37241:SF1">
    <property type="entry name" value="NEUROFILAMENT HEAVY PROTEIN"/>
    <property type="match status" value="1"/>
</dbReference>
<feature type="compositionally biased region" description="Polar residues" evidence="1">
    <location>
        <begin position="152"/>
        <end position="162"/>
    </location>
</feature>
<keyword evidence="3" id="KW-1185">Reference proteome</keyword>
<gene>
    <name evidence="2" type="ORF">IEQ34_013314</name>
</gene>